<feature type="DNA-binding region" description="H-T-H motif" evidence="4">
    <location>
        <begin position="30"/>
        <end position="49"/>
    </location>
</feature>
<dbReference type="Pfam" id="PF21597">
    <property type="entry name" value="TetR_C_43"/>
    <property type="match status" value="1"/>
</dbReference>
<evidence type="ECO:0000259" key="5">
    <source>
        <dbReference type="PROSITE" id="PS50977"/>
    </source>
</evidence>
<comment type="caution">
    <text evidence="6">The sequence shown here is derived from an EMBL/GenBank/DDBJ whole genome shotgun (WGS) entry which is preliminary data.</text>
</comment>
<dbReference type="Proteomes" id="UP001183604">
    <property type="component" value="Unassembled WGS sequence"/>
</dbReference>
<dbReference type="InterPro" id="IPR049445">
    <property type="entry name" value="TetR_SbtR-like_C"/>
</dbReference>
<dbReference type="SUPFAM" id="SSF46689">
    <property type="entry name" value="Homeodomain-like"/>
    <property type="match status" value="1"/>
</dbReference>
<protein>
    <submittedName>
        <fullName evidence="7">AcrR family transcriptional regulator</fullName>
    </submittedName>
    <submittedName>
        <fullName evidence="6">Helix-turn-helix domain containing protein</fullName>
    </submittedName>
</protein>
<evidence type="ECO:0000313" key="8">
    <source>
        <dbReference type="Proteomes" id="UP001145799"/>
    </source>
</evidence>
<dbReference type="InterPro" id="IPR009057">
    <property type="entry name" value="Homeodomain-like_sf"/>
</dbReference>
<gene>
    <name evidence="7" type="ORF">J2S69_004766</name>
    <name evidence="6" type="ORF">O2L01_03090</name>
</gene>
<dbReference type="Pfam" id="PF00440">
    <property type="entry name" value="TetR_N"/>
    <property type="match status" value="1"/>
</dbReference>
<dbReference type="InterPro" id="IPR050109">
    <property type="entry name" value="HTH-type_TetR-like_transc_reg"/>
</dbReference>
<dbReference type="PRINTS" id="PR00455">
    <property type="entry name" value="HTHTETR"/>
</dbReference>
<name>A0A9X3PH65_9ACTN</name>
<dbReference type="SUPFAM" id="SSF48498">
    <property type="entry name" value="Tetracyclin repressor-like, C-terminal domain"/>
    <property type="match status" value="1"/>
</dbReference>
<dbReference type="PROSITE" id="PS50977">
    <property type="entry name" value="HTH_TETR_2"/>
    <property type="match status" value="1"/>
</dbReference>
<reference evidence="6" key="1">
    <citation type="submission" date="2022-12" db="EMBL/GenBank/DDBJ databases">
        <title>Gycomyces niveus sp.nov., a novel actinomycete isolated from soil in Shouguang.</title>
        <authorList>
            <person name="Yang X."/>
        </authorList>
    </citation>
    <scope>NUCLEOTIDE SEQUENCE</scope>
    <source>
        <strain evidence="6">DSM 44724</strain>
    </source>
</reference>
<keyword evidence="1" id="KW-0805">Transcription regulation</keyword>
<feature type="domain" description="HTH tetR-type" evidence="5">
    <location>
        <begin position="8"/>
        <end position="67"/>
    </location>
</feature>
<accession>A0A9X3PH65</accession>
<evidence type="ECO:0000313" key="6">
    <source>
        <dbReference type="EMBL" id="MDA1383959.1"/>
    </source>
</evidence>
<dbReference type="GO" id="GO:0003700">
    <property type="term" value="F:DNA-binding transcription factor activity"/>
    <property type="evidence" value="ECO:0007669"/>
    <property type="project" value="TreeGrafter"/>
</dbReference>
<keyword evidence="9" id="KW-1185">Reference proteome</keyword>
<proteinExistence type="predicted"/>
<dbReference type="RefSeq" id="WP_270120304.1">
    <property type="nucleotide sequence ID" value="NZ_BAAAOM010000001.1"/>
</dbReference>
<reference evidence="7 9" key="2">
    <citation type="submission" date="2023-07" db="EMBL/GenBank/DDBJ databases">
        <title>Sequencing the genomes of 1000 actinobacteria strains.</title>
        <authorList>
            <person name="Klenk H.-P."/>
        </authorList>
    </citation>
    <scope>NUCLEOTIDE SEQUENCE [LARGE SCALE GENOMIC DNA]</scope>
    <source>
        <strain evidence="7 9">DSM 44724</strain>
    </source>
</reference>
<dbReference type="EMBL" id="JAVDYD010000001">
    <property type="protein sequence ID" value="MDR7341047.1"/>
    <property type="molecule type" value="Genomic_DNA"/>
</dbReference>
<evidence type="ECO:0000256" key="3">
    <source>
        <dbReference type="ARBA" id="ARBA00023163"/>
    </source>
</evidence>
<evidence type="ECO:0000313" key="9">
    <source>
        <dbReference type="Proteomes" id="UP001183604"/>
    </source>
</evidence>
<evidence type="ECO:0000313" key="7">
    <source>
        <dbReference type="EMBL" id="MDR7341047.1"/>
    </source>
</evidence>
<dbReference type="Gene3D" id="1.10.357.10">
    <property type="entry name" value="Tetracycline Repressor, domain 2"/>
    <property type="match status" value="1"/>
</dbReference>
<keyword evidence="3" id="KW-0804">Transcription</keyword>
<dbReference type="InterPro" id="IPR001647">
    <property type="entry name" value="HTH_TetR"/>
</dbReference>
<evidence type="ECO:0000256" key="4">
    <source>
        <dbReference type="PROSITE-ProRule" id="PRU00335"/>
    </source>
</evidence>
<dbReference type="PANTHER" id="PTHR30055:SF234">
    <property type="entry name" value="HTH-TYPE TRANSCRIPTIONAL REGULATOR BETI"/>
    <property type="match status" value="1"/>
</dbReference>
<keyword evidence="2 4" id="KW-0238">DNA-binding</keyword>
<evidence type="ECO:0000256" key="1">
    <source>
        <dbReference type="ARBA" id="ARBA00023015"/>
    </source>
</evidence>
<dbReference type="Proteomes" id="UP001145799">
    <property type="component" value="Unassembled WGS sequence"/>
</dbReference>
<dbReference type="InterPro" id="IPR036271">
    <property type="entry name" value="Tet_transcr_reg_TetR-rel_C_sf"/>
</dbReference>
<sequence length="185" mass="20033">MAPRADGVKNAALLLAAARELFEEHGPDAALDQIARRAGVGNATLYRHFPTRADLLIAVYEDDVAALCAKGESLLSEPSATEALFAWLDLLATHIATKRALAFTGTERRPEHRTALFDRWHDSIRATAERLLDRARDTDALRPDFTVGDILTLTSAAASAATDADHALHLVRIICHGMEADGQAQ</sequence>
<organism evidence="6 8">
    <name type="scientific">Glycomyces lechevalierae</name>
    <dbReference type="NCBI Taxonomy" id="256034"/>
    <lineage>
        <taxon>Bacteria</taxon>
        <taxon>Bacillati</taxon>
        <taxon>Actinomycetota</taxon>
        <taxon>Actinomycetes</taxon>
        <taxon>Glycomycetales</taxon>
        <taxon>Glycomycetaceae</taxon>
        <taxon>Glycomyces</taxon>
    </lineage>
</organism>
<evidence type="ECO:0000256" key="2">
    <source>
        <dbReference type="ARBA" id="ARBA00023125"/>
    </source>
</evidence>
<dbReference type="PANTHER" id="PTHR30055">
    <property type="entry name" value="HTH-TYPE TRANSCRIPTIONAL REGULATOR RUTR"/>
    <property type="match status" value="1"/>
</dbReference>
<dbReference type="GO" id="GO:0000976">
    <property type="term" value="F:transcription cis-regulatory region binding"/>
    <property type="evidence" value="ECO:0007669"/>
    <property type="project" value="TreeGrafter"/>
</dbReference>
<dbReference type="AlphaFoldDB" id="A0A9X3PH65"/>
<dbReference type="EMBL" id="JAPZVQ010000001">
    <property type="protein sequence ID" value="MDA1383959.1"/>
    <property type="molecule type" value="Genomic_DNA"/>
</dbReference>